<dbReference type="SUPFAM" id="SSF89392">
    <property type="entry name" value="Prokaryotic lipoproteins and lipoprotein localization factors"/>
    <property type="match status" value="1"/>
</dbReference>
<evidence type="ECO:0000313" key="3">
    <source>
        <dbReference type="Proteomes" id="UP000010799"/>
    </source>
</evidence>
<dbReference type="HOGENOM" id="CLU_055272_3_0_5"/>
<dbReference type="PANTHER" id="PTHR35869:SF1">
    <property type="entry name" value="OUTER-MEMBRANE LIPOPROTEIN CARRIER PROTEIN"/>
    <property type="match status" value="1"/>
</dbReference>
<dbReference type="RefSeq" id="WP_015272432.1">
    <property type="nucleotide sequence ID" value="NC_019907.1"/>
</dbReference>
<dbReference type="Pfam" id="PF03548">
    <property type="entry name" value="LolA"/>
    <property type="match status" value="1"/>
</dbReference>
<evidence type="ECO:0008006" key="4">
    <source>
        <dbReference type="Google" id="ProtNLM"/>
    </source>
</evidence>
<proteinExistence type="predicted"/>
<keyword evidence="3" id="KW-1185">Reference proteome</keyword>
<dbReference type="Proteomes" id="UP000010799">
    <property type="component" value="Chromosome"/>
</dbReference>
<dbReference type="AlphaFoldDB" id="L0ET66"/>
<dbReference type="eggNOG" id="COG2834">
    <property type="taxonomic scope" value="Bacteria"/>
</dbReference>
<dbReference type="InterPro" id="IPR004564">
    <property type="entry name" value="OM_lipoprot_carrier_LolA-like"/>
</dbReference>
<evidence type="ECO:0000313" key="2">
    <source>
        <dbReference type="EMBL" id="AGA64005.1"/>
    </source>
</evidence>
<keyword evidence="1" id="KW-0732">Signal</keyword>
<accession>L0ET66</accession>
<protein>
    <recommendedName>
        <fullName evidence="4">Outer membrane lipoprotein carrier protein LolA</fullName>
    </recommendedName>
</protein>
<dbReference type="PATRIC" id="fig|1215343.11.peg.13"/>
<dbReference type="EMBL" id="CP003789">
    <property type="protein sequence ID" value="AGA64005.1"/>
    <property type="molecule type" value="Genomic_DNA"/>
</dbReference>
<reference evidence="2 3" key="1">
    <citation type="journal article" date="2012" name="Stand. Genomic Sci.">
        <title>Complete genome sequence of Liberibacter crescens BT-1.</title>
        <authorList>
            <person name="Leonard M.T."/>
            <person name="Fagen J.R."/>
            <person name="Davis-Richardson A.G."/>
            <person name="Davis M.J."/>
            <person name="Triplett E.W."/>
        </authorList>
    </citation>
    <scope>NUCLEOTIDE SEQUENCE [LARGE SCALE GENOMIC DNA]</scope>
    <source>
        <strain evidence="2 3">BT-1</strain>
    </source>
</reference>
<gene>
    <name evidence="2" type="ordered locus">B488_00120</name>
</gene>
<dbReference type="KEGG" id="lcc:B488_00120"/>
<name>L0ET66_LIBCB</name>
<dbReference type="PANTHER" id="PTHR35869">
    <property type="entry name" value="OUTER-MEMBRANE LIPOPROTEIN CARRIER PROTEIN"/>
    <property type="match status" value="1"/>
</dbReference>
<dbReference type="InterPro" id="IPR029046">
    <property type="entry name" value="LolA/LolB/LppX"/>
</dbReference>
<dbReference type="STRING" id="1215343.B488_00120"/>
<evidence type="ECO:0000256" key="1">
    <source>
        <dbReference type="ARBA" id="ARBA00022729"/>
    </source>
</evidence>
<sequence>MDLLIFRKKLILGLIIFITLISSLSYSFHAKAAVKSENVRKLFEKFSSIRTMQGKFIQIGSRGEERTGKFFIERPGKLRFDYDNPYKVKVIADGKNVAIGNSELKTWDIYPLSKTPLNFILSSKLDMNDSIVSDIKEEKDFITIILSEKNSKINDYTISLIFDTNNYELFQWTVKDSKGDNTSVSILEVKNNIDLNEKLFKIPYDEVHN</sequence>
<dbReference type="Gene3D" id="2.50.20.10">
    <property type="entry name" value="Lipoprotein localisation LolA/LolB/LppX"/>
    <property type="match status" value="1"/>
</dbReference>
<dbReference type="CDD" id="cd16325">
    <property type="entry name" value="LolA"/>
    <property type="match status" value="1"/>
</dbReference>
<organism evidence="2 3">
    <name type="scientific">Liberibacter crescens (strain BT-1)</name>
    <dbReference type="NCBI Taxonomy" id="1215343"/>
    <lineage>
        <taxon>Bacteria</taxon>
        <taxon>Pseudomonadati</taxon>
        <taxon>Pseudomonadota</taxon>
        <taxon>Alphaproteobacteria</taxon>
        <taxon>Hyphomicrobiales</taxon>
        <taxon>Rhizobiaceae</taxon>
        <taxon>Liberibacter</taxon>
    </lineage>
</organism>